<comment type="caution">
    <text evidence="10">The sequence shown here is derived from an EMBL/GenBank/DDBJ whole genome shotgun (WGS) entry which is preliminary data.</text>
</comment>
<feature type="coiled-coil region" evidence="8">
    <location>
        <begin position="1129"/>
        <end position="1246"/>
    </location>
</feature>
<name>A0A0N8CPH2_9CRUS</name>
<protein>
    <submittedName>
        <fullName evidence="10">Uncharacterized protein</fullName>
    </submittedName>
</protein>
<proteinExistence type="predicted"/>
<dbReference type="GO" id="GO:0035869">
    <property type="term" value="C:ciliary transition zone"/>
    <property type="evidence" value="ECO:0007669"/>
    <property type="project" value="TreeGrafter"/>
</dbReference>
<dbReference type="InterPro" id="IPR026201">
    <property type="entry name" value="Cep290"/>
</dbReference>
<evidence type="ECO:0000256" key="7">
    <source>
        <dbReference type="ARBA" id="ARBA00023273"/>
    </source>
</evidence>
<feature type="coiled-coil region" evidence="8">
    <location>
        <begin position="789"/>
        <end position="816"/>
    </location>
</feature>
<keyword evidence="4" id="KW-0970">Cilium biogenesis/degradation</keyword>
<dbReference type="STRING" id="35525.A0A0N8CPH2"/>
<dbReference type="PANTHER" id="PTHR18879:SF20">
    <property type="entry name" value="CENTROSOMAL PROTEIN OF 290 KDA"/>
    <property type="match status" value="1"/>
</dbReference>
<evidence type="ECO:0000313" key="10">
    <source>
        <dbReference type="EMBL" id="KZS07494.1"/>
    </source>
</evidence>
<feature type="compositionally biased region" description="Polar residues" evidence="9">
    <location>
        <begin position="44"/>
        <end position="56"/>
    </location>
</feature>
<organism evidence="10 11">
    <name type="scientific">Daphnia magna</name>
    <dbReference type="NCBI Taxonomy" id="35525"/>
    <lineage>
        <taxon>Eukaryota</taxon>
        <taxon>Metazoa</taxon>
        <taxon>Ecdysozoa</taxon>
        <taxon>Arthropoda</taxon>
        <taxon>Crustacea</taxon>
        <taxon>Branchiopoda</taxon>
        <taxon>Diplostraca</taxon>
        <taxon>Cladocera</taxon>
        <taxon>Anomopoda</taxon>
        <taxon>Daphniidae</taxon>
        <taxon>Daphnia</taxon>
    </lineage>
</organism>
<dbReference type="Proteomes" id="UP000076858">
    <property type="component" value="Unassembled WGS sequence"/>
</dbReference>
<evidence type="ECO:0000256" key="4">
    <source>
        <dbReference type="ARBA" id="ARBA00022794"/>
    </source>
</evidence>
<feature type="region of interest" description="Disordered" evidence="9">
    <location>
        <begin position="988"/>
        <end position="1010"/>
    </location>
</feature>
<evidence type="ECO:0000256" key="6">
    <source>
        <dbReference type="ARBA" id="ARBA00023212"/>
    </source>
</evidence>
<feature type="coiled-coil region" evidence="8">
    <location>
        <begin position="376"/>
        <end position="458"/>
    </location>
</feature>
<evidence type="ECO:0000256" key="8">
    <source>
        <dbReference type="SAM" id="Coils"/>
    </source>
</evidence>
<keyword evidence="3" id="KW-0963">Cytoplasm</keyword>
<dbReference type="GO" id="GO:0034451">
    <property type="term" value="C:centriolar satellite"/>
    <property type="evidence" value="ECO:0007669"/>
    <property type="project" value="TreeGrafter"/>
</dbReference>
<keyword evidence="6" id="KW-0206">Cytoskeleton</keyword>
<dbReference type="GO" id="GO:1905515">
    <property type="term" value="P:non-motile cilium assembly"/>
    <property type="evidence" value="ECO:0007669"/>
    <property type="project" value="TreeGrafter"/>
</dbReference>
<reference evidence="10 11" key="1">
    <citation type="submission" date="2016-03" db="EMBL/GenBank/DDBJ databases">
        <title>EvidentialGene: Evidence-directed Construction of Genes on Genomes.</title>
        <authorList>
            <person name="Gilbert D.G."/>
            <person name="Choi J.-H."/>
            <person name="Mockaitis K."/>
            <person name="Colbourne J."/>
            <person name="Pfrender M."/>
        </authorList>
    </citation>
    <scope>NUCLEOTIDE SEQUENCE [LARGE SCALE GENOMIC DNA]</scope>
    <source>
        <strain evidence="10 11">Xinb3</strain>
        <tissue evidence="10">Complete organism</tissue>
    </source>
</reference>
<feature type="coiled-coil region" evidence="8">
    <location>
        <begin position="855"/>
        <end position="963"/>
    </location>
</feature>
<evidence type="ECO:0000256" key="9">
    <source>
        <dbReference type="SAM" id="MobiDB-lite"/>
    </source>
</evidence>
<keyword evidence="5 8" id="KW-0175">Coiled coil</keyword>
<evidence type="ECO:0000256" key="5">
    <source>
        <dbReference type="ARBA" id="ARBA00023054"/>
    </source>
</evidence>
<feature type="compositionally biased region" description="Low complexity" evidence="9">
    <location>
        <begin position="582"/>
        <end position="591"/>
    </location>
</feature>
<feature type="region of interest" description="Disordered" evidence="9">
    <location>
        <begin position="94"/>
        <end position="127"/>
    </location>
</feature>
<evidence type="ECO:0000256" key="3">
    <source>
        <dbReference type="ARBA" id="ARBA00022490"/>
    </source>
</evidence>
<gene>
    <name evidence="10" type="ORF">APZ42_028577</name>
</gene>
<feature type="compositionally biased region" description="Basic and acidic residues" evidence="9">
    <location>
        <begin position="1"/>
        <end position="11"/>
    </location>
</feature>
<feature type="region of interest" description="Disordered" evidence="9">
    <location>
        <begin position="575"/>
        <end position="595"/>
    </location>
</feature>
<dbReference type="GO" id="GO:1905349">
    <property type="term" value="P:ciliary transition zone assembly"/>
    <property type="evidence" value="ECO:0007669"/>
    <property type="project" value="TreeGrafter"/>
</dbReference>
<evidence type="ECO:0000313" key="11">
    <source>
        <dbReference type="Proteomes" id="UP000076858"/>
    </source>
</evidence>
<evidence type="ECO:0000256" key="2">
    <source>
        <dbReference type="ARBA" id="ARBA00004300"/>
    </source>
</evidence>
<evidence type="ECO:0000256" key="1">
    <source>
        <dbReference type="ARBA" id="ARBA00004120"/>
    </source>
</evidence>
<feature type="region of interest" description="Disordered" evidence="9">
    <location>
        <begin position="1"/>
        <end position="68"/>
    </location>
</feature>
<keyword evidence="7" id="KW-0966">Cell projection</keyword>
<feature type="coiled-coil region" evidence="8">
    <location>
        <begin position="216"/>
        <end position="297"/>
    </location>
</feature>
<dbReference type="GO" id="GO:0097711">
    <property type="term" value="P:ciliary basal body-plasma membrane docking"/>
    <property type="evidence" value="ECO:0007669"/>
    <property type="project" value="TreeGrafter"/>
</dbReference>
<accession>A0A0N8CPH2</accession>
<sequence>MTDNRSLRKTDSSVSSEISDEDARTRGSKSKGKSSGENDKGSSQSKRNTNTSLDSNGESEDEEIDRLQKIIRDQAKELNEEKLASRKLRQMVKQLKRETKQLQDDKLKKQGEPQQSNNSDSDNPPWERRKLEVRLAEFEKVVREKNDHIEQLLGDCRKMEQENQQCNSQIQELTQQFNECTQQFQIATRNYETLEATFKERTSQLEIENDKTRIQLGECQWQKDKTEENLDKLTEAVDVTINKCKEIIDSKQKTIDTLQAKLEIYRSSGLSNREKEIERLRSELATASKEIEESARLMERFQGLHLSDGAKAITSGVKRKLKELETLKTTLKENDRLLLEREEQVAELIRIVHRYESGTYGLAEATKELKETREQLKIRDDHIERLIEQLNTLEERVEDVALENSDLREKYNVDPKVFDLPLKRMTLNQQRDAYQQEIQQLKEENMQLGLENRSFKRALLRGGERQPPDVLSTPVSQPNDKLVLDYQKACSEVIVLRKGLIEILHSVRQQDGSSDVKIESPILERLVTVLNSEKLFGHYDAYADIMNENSRLYGENRLLRERVREMKSATFITVEHPPPVRSSPTHSSRPSSAEKILKSDKDIQVSVKVVDSGCDPHFVEDVPQPIVEVHRPPSPKQAQETVVLQQAVAETPCELTGQLERYQQKLCDLELELDKVKHELTNVTEKHEASVINWQHREIDWMNQIAQNGTKIEELEQDLLSKNKLIFEMQSANDASIRESTNSEPMDEIKIRMEKEIVTLKIRLDHKEQTLRRSQEFLDEMRLEQLKMIEDHSQEILNLQDTILEQQRALHRVEQTQREVAASAASSRAVVRHLETEADSSHQLHSQISDISGQLETVRKQAAQWKQAAEILSKEKQSLKDSLMIDHKLVVDQLKSQWKASQLELKEQREKVSDLTRQLNEERFDKQRSTLLQVLVAKLKTELDKKEKQMDFLKQLAEDMHSRLECAVNPPPLVTSTPVPTPITIRLPSPALIETNPSKRETGSNNSTASLADLELQHSQLRRTSEAQRKQLDLLRNQLKDQSSLVEKLQTEKGNLSRQMVSLRTRVTRMSGEKAAAQCLPDEGVCRLLKRIKELEGQLTMFHTAERPTAEDPQNLMVRNLAMDQWKERKKLQTVIDHLKLKVKDLQDRIQEDERQNDGLRKTVNRLVNEKRVLEDKLKFKANDNERIHRLVEENTQWRIRFEGLEHQLRELSEEQTDTNRHRLQISVLQERIRKQEQQIAEMKLKPVVESTSNQSAELSEDVIAKISYVKTIEIKLRENIQRLVNLVQVPRRSNGEKRISFQDGPPMADIRRTVKTLHQLICQLNDDDVG</sequence>
<dbReference type="OrthoDB" id="6351660at2759"/>
<dbReference type="EMBL" id="LRGB01002451">
    <property type="protein sequence ID" value="KZS07494.1"/>
    <property type="molecule type" value="Genomic_DNA"/>
</dbReference>
<feature type="compositionally biased region" description="Basic and acidic residues" evidence="9">
    <location>
        <begin position="95"/>
        <end position="111"/>
    </location>
</feature>
<comment type="subcellular location">
    <subcellularLocation>
        <location evidence="1">Cytoplasm</location>
        <location evidence="1">Cytoskeleton</location>
        <location evidence="1">Cilium basal body</location>
    </subcellularLocation>
    <subcellularLocation>
        <location evidence="2">Cytoplasm</location>
        <location evidence="2">Cytoskeleton</location>
        <location evidence="2">Microtubule organizing center</location>
        <location evidence="2">Centrosome</location>
    </subcellularLocation>
</comment>
<keyword evidence="11" id="KW-1185">Reference proteome</keyword>
<feature type="compositionally biased region" description="Polar residues" evidence="9">
    <location>
        <begin position="112"/>
        <end position="122"/>
    </location>
</feature>
<feature type="coiled-coil region" evidence="8">
    <location>
        <begin position="1011"/>
        <end position="1066"/>
    </location>
</feature>
<dbReference type="PANTHER" id="PTHR18879">
    <property type="entry name" value="CENTROSOMAL PROTEIN OF 290 KDA"/>
    <property type="match status" value="1"/>
</dbReference>